<dbReference type="AlphaFoldDB" id="A0ABD3F7E3"/>
<evidence type="ECO:0008006" key="3">
    <source>
        <dbReference type="Google" id="ProtNLM"/>
    </source>
</evidence>
<proteinExistence type="predicted"/>
<dbReference type="EMBL" id="JBIMZQ010000036">
    <property type="protein sequence ID" value="KAL3661390.1"/>
    <property type="molecule type" value="Genomic_DNA"/>
</dbReference>
<keyword evidence="2" id="KW-1185">Reference proteome</keyword>
<evidence type="ECO:0000313" key="1">
    <source>
        <dbReference type="EMBL" id="KAL3661390.1"/>
    </source>
</evidence>
<protein>
    <recommendedName>
        <fullName evidence="3">SWIM-type domain-containing protein</fullName>
    </recommendedName>
</protein>
<gene>
    <name evidence="1" type="ORF">V7S43_013593</name>
</gene>
<name>A0ABD3F7E3_9STRA</name>
<accession>A0ABD3F7E3</accession>
<sequence length="100" mass="11435">MSMKLPCCHAIAYRKVKKASGTLIPWNRIDERWTSPSRELNKIKQFSYEVFQSTGPGLGSTNVRTQSDRYREDVRATHLTACEMAGIEDEAEFSDMLSLF</sequence>
<evidence type="ECO:0000313" key="2">
    <source>
        <dbReference type="Proteomes" id="UP001632037"/>
    </source>
</evidence>
<organism evidence="1 2">
    <name type="scientific">Phytophthora oleae</name>
    <dbReference type="NCBI Taxonomy" id="2107226"/>
    <lineage>
        <taxon>Eukaryota</taxon>
        <taxon>Sar</taxon>
        <taxon>Stramenopiles</taxon>
        <taxon>Oomycota</taxon>
        <taxon>Peronosporomycetes</taxon>
        <taxon>Peronosporales</taxon>
        <taxon>Peronosporaceae</taxon>
        <taxon>Phytophthora</taxon>
    </lineage>
</organism>
<reference evidence="1 2" key="1">
    <citation type="submission" date="2024-09" db="EMBL/GenBank/DDBJ databases">
        <title>Genome sequencing and assembly of Phytophthora oleae, isolate VK10A, causative agent of rot of olive drupes.</title>
        <authorList>
            <person name="Conti Taguali S."/>
            <person name="Riolo M."/>
            <person name="La Spada F."/>
            <person name="Cacciola S.O."/>
            <person name="Dionisio G."/>
        </authorList>
    </citation>
    <scope>NUCLEOTIDE SEQUENCE [LARGE SCALE GENOMIC DNA]</scope>
    <source>
        <strain evidence="1 2">VK10A</strain>
    </source>
</reference>
<dbReference type="Proteomes" id="UP001632037">
    <property type="component" value="Unassembled WGS sequence"/>
</dbReference>
<comment type="caution">
    <text evidence="1">The sequence shown here is derived from an EMBL/GenBank/DDBJ whole genome shotgun (WGS) entry which is preliminary data.</text>
</comment>